<dbReference type="PANTHER" id="PTHR22946">
    <property type="entry name" value="DIENELACTONE HYDROLASE DOMAIN-CONTAINING PROTEIN-RELATED"/>
    <property type="match status" value="1"/>
</dbReference>
<organism evidence="4 5">
    <name type="scientific">Enterococcus pallens ATCC BAA-351</name>
    <dbReference type="NCBI Taxonomy" id="1158607"/>
    <lineage>
        <taxon>Bacteria</taxon>
        <taxon>Bacillati</taxon>
        <taxon>Bacillota</taxon>
        <taxon>Bacilli</taxon>
        <taxon>Lactobacillales</taxon>
        <taxon>Enterococcaceae</taxon>
        <taxon>Enterococcus</taxon>
    </lineage>
</organism>
<feature type="domain" description="AB hydrolase-1" evidence="3">
    <location>
        <begin position="35"/>
        <end position="145"/>
    </location>
</feature>
<dbReference type="InterPro" id="IPR000073">
    <property type="entry name" value="AB_hydrolase_1"/>
</dbReference>
<gene>
    <name evidence="4" type="ORF">UAU_03315</name>
</gene>
<reference evidence="4 5" key="1">
    <citation type="submission" date="2013-02" db="EMBL/GenBank/DDBJ databases">
        <title>The Genome Sequence of Enterococcus pallens BAA-351.</title>
        <authorList>
            <consortium name="The Broad Institute Genome Sequencing Platform"/>
            <consortium name="The Broad Institute Genome Sequencing Center for Infectious Disease"/>
            <person name="Earl A.M."/>
            <person name="Gilmore M.S."/>
            <person name="Lebreton F."/>
            <person name="Walker B."/>
            <person name="Young S.K."/>
            <person name="Zeng Q."/>
            <person name="Gargeya S."/>
            <person name="Fitzgerald M."/>
            <person name="Haas B."/>
            <person name="Abouelleil A."/>
            <person name="Alvarado L."/>
            <person name="Arachchi H.M."/>
            <person name="Berlin A.M."/>
            <person name="Chapman S.B."/>
            <person name="Dewar J."/>
            <person name="Goldberg J."/>
            <person name="Griggs A."/>
            <person name="Gujja S."/>
            <person name="Hansen M."/>
            <person name="Howarth C."/>
            <person name="Imamovic A."/>
            <person name="Larimer J."/>
            <person name="McCowan C."/>
            <person name="Murphy C."/>
            <person name="Neiman D."/>
            <person name="Pearson M."/>
            <person name="Priest M."/>
            <person name="Roberts A."/>
            <person name="Saif S."/>
            <person name="Shea T."/>
            <person name="Sisk P."/>
            <person name="Sykes S."/>
            <person name="Wortman J."/>
            <person name="Nusbaum C."/>
            <person name="Birren B."/>
        </authorList>
    </citation>
    <scope>NUCLEOTIDE SEQUENCE [LARGE SCALE GENOMIC DNA]</scope>
    <source>
        <strain evidence="4 5">ATCC BAA-351</strain>
    </source>
</reference>
<dbReference type="STRING" id="160454.RV10_GL001535"/>
<evidence type="ECO:0000313" key="5">
    <source>
        <dbReference type="Proteomes" id="UP000013782"/>
    </source>
</evidence>
<dbReference type="Gene3D" id="3.40.50.1820">
    <property type="entry name" value="alpha/beta hydrolase"/>
    <property type="match status" value="1"/>
</dbReference>
<evidence type="ECO:0000259" key="3">
    <source>
        <dbReference type="Pfam" id="PF00561"/>
    </source>
</evidence>
<evidence type="ECO:0000256" key="2">
    <source>
        <dbReference type="ARBA" id="ARBA00038115"/>
    </source>
</evidence>
<comment type="similarity">
    <text evidence="2">Belongs to the AB hydrolase superfamily. FUS2 hydrolase family.</text>
</comment>
<dbReference type="PANTHER" id="PTHR22946:SF9">
    <property type="entry name" value="POLYKETIDE TRANSFERASE AF380"/>
    <property type="match status" value="1"/>
</dbReference>
<evidence type="ECO:0000256" key="1">
    <source>
        <dbReference type="ARBA" id="ARBA00022801"/>
    </source>
</evidence>
<keyword evidence="5" id="KW-1185">Reference proteome</keyword>
<dbReference type="eggNOG" id="COG1073">
    <property type="taxonomic scope" value="Bacteria"/>
</dbReference>
<sequence length="254" mass="28774">MHRRMPLKTTIRKRSVGNIPLLEVVGEEQIYEPLPLIIYYHGWQTAKELVLTQGRKLAAKGFRVLLPDAANHGERKVRVSEIPSLTFWDSIQTNLYEFGYLVDYFENLGLTMGKMGVGGVSMGGITTCMLLTAHPEIDAAACVMGSPAPIKYRDRIKQHATAAGYFLPKDYEQLTSWLAAYDLSLHPEKLAGRSLLFWHGTQDEKIPHQQVADFVKTQSNEANITFLSEEERHLVKVPTMETISNFFTEQFSKE</sequence>
<evidence type="ECO:0000313" key="4">
    <source>
        <dbReference type="EMBL" id="EOH91356.1"/>
    </source>
</evidence>
<dbReference type="Proteomes" id="UP000013782">
    <property type="component" value="Unassembled WGS sequence"/>
</dbReference>
<keyword evidence="1" id="KW-0378">Hydrolase</keyword>
<name>R2SEP4_9ENTE</name>
<proteinExistence type="inferred from homology"/>
<dbReference type="AlphaFoldDB" id="R2SEP4"/>
<dbReference type="EMBL" id="AJAQ01000034">
    <property type="protein sequence ID" value="EOH91356.1"/>
    <property type="molecule type" value="Genomic_DNA"/>
</dbReference>
<protein>
    <recommendedName>
        <fullName evidence="3">AB hydrolase-1 domain-containing protein</fullName>
    </recommendedName>
</protein>
<accession>R2SEP4</accession>
<comment type="caution">
    <text evidence="4">The sequence shown here is derived from an EMBL/GenBank/DDBJ whole genome shotgun (WGS) entry which is preliminary data.</text>
</comment>
<dbReference type="GO" id="GO:0052689">
    <property type="term" value="F:carboxylic ester hydrolase activity"/>
    <property type="evidence" value="ECO:0007669"/>
    <property type="project" value="UniProtKB-ARBA"/>
</dbReference>
<dbReference type="SUPFAM" id="SSF53474">
    <property type="entry name" value="alpha/beta-Hydrolases"/>
    <property type="match status" value="1"/>
</dbReference>
<dbReference type="InterPro" id="IPR050261">
    <property type="entry name" value="FrsA_esterase"/>
</dbReference>
<dbReference type="Pfam" id="PF00561">
    <property type="entry name" value="Abhydrolase_1"/>
    <property type="match status" value="1"/>
</dbReference>
<dbReference type="InterPro" id="IPR029058">
    <property type="entry name" value="AB_hydrolase_fold"/>
</dbReference>
<dbReference type="HOGENOM" id="CLU_094948_1_0_9"/>
<dbReference type="PATRIC" id="fig|1158607.3.peg.3303"/>